<dbReference type="SUPFAM" id="SSF51905">
    <property type="entry name" value="FAD/NAD(P)-binding domain"/>
    <property type="match status" value="1"/>
</dbReference>
<gene>
    <name evidence="1" type="ORF">GC102_24325</name>
</gene>
<accession>A0ABX1Z9A2</accession>
<dbReference type="InterPro" id="IPR036188">
    <property type="entry name" value="FAD/NAD-bd_sf"/>
</dbReference>
<reference evidence="1 2" key="1">
    <citation type="submission" date="2019-10" db="EMBL/GenBank/DDBJ databases">
        <title>Description of Paenibacillus choica sp. nov.</title>
        <authorList>
            <person name="Carlier A."/>
            <person name="Qi S."/>
        </authorList>
    </citation>
    <scope>NUCLEOTIDE SEQUENCE [LARGE SCALE GENOMIC DNA]</scope>
    <source>
        <strain evidence="1 2">LMG 31460</strain>
    </source>
</reference>
<evidence type="ECO:0000313" key="2">
    <source>
        <dbReference type="Proteomes" id="UP000658690"/>
    </source>
</evidence>
<sequence length="137" mass="15245">MENYVQGILQLIPENKRDQVVESFPFPLFGRPVPEPTTVIDSAGFKELLESGKPNQRPMFISMYEDGVVWGDGEKEHVDAIIFATGFSPNLSFLAGLNALDDRGFPRHRFGISSSENRLYFIGLSGQRSISSATFSN</sequence>
<dbReference type="RefSeq" id="WP_171691815.1">
    <property type="nucleotide sequence ID" value="NZ_WHOC01000133.1"/>
</dbReference>
<proteinExistence type="predicted"/>
<keyword evidence="2" id="KW-1185">Reference proteome</keyword>
<dbReference type="EMBL" id="WHOC01000133">
    <property type="protein sequence ID" value="NOU88851.1"/>
    <property type="molecule type" value="Genomic_DNA"/>
</dbReference>
<evidence type="ECO:0008006" key="3">
    <source>
        <dbReference type="Google" id="ProtNLM"/>
    </source>
</evidence>
<name>A0ABX1Z9A2_9BACL</name>
<comment type="caution">
    <text evidence="1">The sequence shown here is derived from an EMBL/GenBank/DDBJ whole genome shotgun (WGS) entry which is preliminary data.</text>
</comment>
<organism evidence="1 2">
    <name type="scientific">Paenibacillus germinis</name>
    <dbReference type="NCBI Taxonomy" id="2654979"/>
    <lineage>
        <taxon>Bacteria</taxon>
        <taxon>Bacillati</taxon>
        <taxon>Bacillota</taxon>
        <taxon>Bacilli</taxon>
        <taxon>Bacillales</taxon>
        <taxon>Paenibacillaceae</taxon>
        <taxon>Paenibacillus</taxon>
    </lineage>
</organism>
<dbReference type="Proteomes" id="UP000658690">
    <property type="component" value="Unassembled WGS sequence"/>
</dbReference>
<evidence type="ECO:0000313" key="1">
    <source>
        <dbReference type="EMBL" id="NOU88851.1"/>
    </source>
</evidence>
<dbReference type="Gene3D" id="3.50.50.60">
    <property type="entry name" value="FAD/NAD(P)-binding domain"/>
    <property type="match status" value="1"/>
</dbReference>
<protein>
    <recommendedName>
        <fullName evidence="3">Monooxygenase</fullName>
    </recommendedName>
</protein>